<protein>
    <submittedName>
        <fullName evidence="1">Predicted protein</fullName>
    </submittedName>
</protein>
<sequence length="93" mass="10358">MNITNQFVHLFTECICKPDYHRSVLYGFRFSMSMRRSAMLQAEGRSGMQGAWNLVGNNSRCCASTNGGETDYYPSSFPILSPGRSGKSVLMTC</sequence>
<proteinExistence type="evidence at transcript level"/>
<dbReference type="AlphaFoldDB" id="F2DCG4"/>
<evidence type="ECO:0000313" key="1">
    <source>
        <dbReference type="EMBL" id="BAJ92785.1"/>
    </source>
</evidence>
<organism evidence="1">
    <name type="scientific">Hordeum vulgare subsp. vulgare</name>
    <name type="common">Domesticated barley</name>
    <dbReference type="NCBI Taxonomy" id="112509"/>
    <lineage>
        <taxon>Eukaryota</taxon>
        <taxon>Viridiplantae</taxon>
        <taxon>Streptophyta</taxon>
        <taxon>Embryophyta</taxon>
        <taxon>Tracheophyta</taxon>
        <taxon>Spermatophyta</taxon>
        <taxon>Magnoliopsida</taxon>
        <taxon>Liliopsida</taxon>
        <taxon>Poales</taxon>
        <taxon>Poaceae</taxon>
        <taxon>BOP clade</taxon>
        <taxon>Pooideae</taxon>
        <taxon>Triticodae</taxon>
        <taxon>Triticeae</taxon>
        <taxon>Hordeinae</taxon>
        <taxon>Hordeum</taxon>
    </lineage>
</organism>
<dbReference type="EMBL" id="AK361581">
    <property type="protein sequence ID" value="BAJ92785.1"/>
    <property type="molecule type" value="mRNA"/>
</dbReference>
<accession>F2DCG4</accession>
<reference evidence="1" key="1">
    <citation type="journal article" date="2011" name="Plant Physiol.">
        <title>Comprehensive sequence analysis of 24,783 barley full-length cDNAs derived from 12 clone libraries.</title>
        <authorList>
            <person name="Matsumoto T."/>
            <person name="Tanaka T."/>
            <person name="Sakai H."/>
            <person name="Amano N."/>
            <person name="Kanamori H."/>
            <person name="Kurita K."/>
            <person name="Kikuta A."/>
            <person name="Kamiya K."/>
            <person name="Yamamoto M."/>
            <person name="Ikawa H."/>
            <person name="Fujii N."/>
            <person name="Hori K."/>
            <person name="Itoh T."/>
            <person name="Sato K."/>
        </authorList>
    </citation>
    <scope>NUCLEOTIDE SEQUENCE</scope>
    <source>
        <tissue evidence="1">Shoot</tissue>
    </source>
</reference>
<name>F2DCG4_HORVV</name>